<dbReference type="Proteomes" id="UP000499080">
    <property type="component" value="Unassembled WGS sequence"/>
</dbReference>
<name>A0A4Y2MDA8_ARAVE</name>
<feature type="region of interest" description="Disordered" evidence="1">
    <location>
        <begin position="50"/>
        <end position="79"/>
    </location>
</feature>
<sequence>MCQVNLKRRSRQEQNDFRLPAQMLANCEQSNARAKRFPLEPVAMTPIVKQTRAKSPEQNDSVGRAQMCHRDQTRAKSPSEAIWRKCGQVNQTQANCQNEAIFR</sequence>
<proteinExistence type="predicted"/>
<gene>
    <name evidence="2" type="ORF">AVEN_228895_1</name>
</gene>
<protein>
    <submittedName>
        <fullName evidence="2">Uncharacterized protein</fullName>
    </submittedName>
</protein>
<organism evidence="2 3">
    <name type="scientific">Araneus ventricosus</name>
    <name type="common">Orbweaver spider</name>
    <name type="synonym">Epeira ventricosa</name>
    <dbReference type="NCBI Taxonomy" id="182803"/>
    <lineage>
        <taxon>Eukaryota</taxon>
        <taxon>Metazoa</taxon>
        <taxon>Ecdysozoa</taxon>
        <taxon>Arthropoda</taxon>
        <taxon>Chelicerata</taxon>
        <taxon>Arachnida</taxon>
        <taxon>Araneae</taxon>
        <taxon>Araneomorphae</taxon>
        <taxon>Entelegynae</taxon>
        <taxon>Araneoidea</taxon>
        <taxon>Araneidae</taxon>
        <taxon>Araneus</taxon>
    </lineage>
</organism>
<evidence type="ECO:0000313" key="3">
    <source>
        <dbReference type="Proteomes" id="UP000499080"/>
    </source>
</evidence>
<comment type="caution">
    <text evidence="2">The sequence shown here is derived from an EMBL/GenBank/DDBJ whole genome shotgun (WGS) entry which is preliminary data.</text>
</comment>
<keyword evidence="3" id="KW-1185">Reference proteome</keyword>
<evidence type="ECO:0000256" key="1">
    <source>
        <dbReference type="SAM" id="MobiDB-lite"/>
    </source>
</evidence>
<dbReference type="EMBL" id="BGPR01007204">
    <property type="protein sequence ID" value="GBN25118.1"/>
    <property type="molecule type" value="Genomic_DNA"/>
</dbReference>
<reference evidence="2 3" key="1">
    <citation type="journal article" date="2019" name="Sci. Rep.">
        <title>Orb-weaving spider Araneus ventricosus genome elucidates the spidroin gene catalogue.</title>
        <authorList>
            <person name="Kono N."/>
            <person name="Nakamura H."/>
            <person name="Ohtoshi R."/>
            <person name="Moran D.A.P."/>
            <person name="Shinohara A."/>
            <person name="Yoshida Y."/>
            <person name="Fujiwara M."/>
            <person name="Mori M."/>
            <person name="Tomita M."/>
            <person name="Arakawa K."/>
        </authorList>
    </citation>
    <scope>NUCLEOTIDE SEQUENCE [LARGE SCALE GENOMIC DNA]</scope>
</reference>
<dbReference type="AlphaFoldDB" id="A0A4Y2MDA8"/>
<evidence type="ECO:0000313" key="2">
    <source>
        <dbReference type="EMBL" id="GBN25118.1"/>
    </source>
</evidence>
<accession>A0A4Y2MDA8</accession>